<reference evidence="2" key="1">
    <citation type="journal article" date="2019" name="Int. J. Syst. Evol. Microbiol.">
        <title>The Global Catalogue of Microorganisms (GCM) 10K type strain sequencing project: providing services to taxonomists for standard genome sequencing and annotation.</title>
        <authorList>
            <consortium name="The Broad Institute Genomics Platform"/>
            <consortium name="The Broad Institute Genome Sequencing Center for Infectious Disease"/>
            <person name="Wu L."/>
            <person name="Ma J."/>
        </authorList>
    </citation>
    <scope>NUCLEOTIDE SEQUENCE [LARGE SCALE GENOMIC DNA]</scope>
    <source>
        <strain evidence="2">JCM 17441</strain>
    </source>
</reference>
<keyword evidence="2" id="KW-1185">Reference proteome</keyword>
<name>A0ABP8DL29_9ACTN</name>
<sequence>MVSRERGPPVTRGMESNLVDCPECGLPATKRSEGLLASTAGPVEHVRLRCVLGHWFLGPSDILLHRRRR</sequence>
<gene>
    <name evidence="1" type="ORF">GCM10022255_080140</name>
</gene>
<organism evidence="1 2">
    <name type="scientific">Dactylosporangium darangshiense</name>
    <dbReference type="NCBI Taxonomy" id="579108"/>
    <lineage>
        <taxon>Bacteria</taxon>
        <taxon>Bacillati</taxon>
        <taxon>Actinomycetota</taxon>
        <taxon>Actinomycetes</taxon>
        <taxon>Micromonosporales</taxon>
        <taxon>Micromonosporaceae</taxon>
        <taxon>Dactylosporangium</taxon>
    </lineage>
</organism>
<proteinExistence type="predicted"/>
<evidence type="ECO:0000313" key="2">
    <source>
        <dbReference type="Proteomes" id="UP001500620"/>
    </source>
</evidence>
<dbReference type="Proteomes" id="UP001500620">
    <property type="component" value="Unassembled WGS sequence"/>
</dbReference>
<accession>A0ABP8DL29</accession>
<evidence type="ECO:0000313" key="1">
    <source>
        <dbReference type="EMBL" id="GAA4258650.1"/>
    </source>
</evidence>
<protein>
    <submittedName>
        <fullName evidence="1">Uncharacterized protein</fullName>
    </submittedName>
</protein>
<dbReference type="EMBL" id="BAABAT010000032">
    <property type="protein sequence ID" value="GAA4258650.1"/>
    <property type="molecule type" value="Genomic_DNA"/>
</dbReference>
<comment type="caution">
    <text evidence="1">The sequence shown here is derived from an EMBL/GenBank/DDBJ whole genome shotgun (WGS) entry which is preliminary data.</text>
</comment>